<feature type="region of interest" description="Disordered" evidence="1">
    <location>
        <begin position="29"/>
        <end position="58"/>
    </location>
</feature>
<gene>
    <name evidence="2" type="ORF">SCHPADRAFT_947803</name>
</gene>
<feature type="compositionally biased region" description="Basic and acidic residues" evidence="1">
    <location>
        <begin position="32"/>
        <end position="55"/>
    </location>
</feature>
<accession>A0A0H2R494</accession>
<dbReference type="EMBL" id="KQ086601">
    <property type="protein sequence ID" value="KLO04303.1"/>
    <property type="molecule type" value="Genomic_DNA"/>
</dbReference>
<keyword evidence="3" id="KW-1185">Reference proteome</keyword>
<evidence type="ECO:0000256" key="1">
    <source>
        <dbReference type="SAM" id="MobiDB-lite"/>
    </source>
</evidence>
<protein>
    <submittedName>
        <fullName evidence="2">Uncharacterized protein</fullName>
    </submittedName>
</protein>
<dbReference type="Proteomes" id="UP000053477">
    <property type="component" value="Unassembled WGS sequence"/>
</dbReference>
<dbReference type="AlphaFoldDB" id="A0A0H2R494"/>
<organism evidence="2 3">
    <name type="scientific">Schizopora paradoxa</name>
    <dbReference type="NCBI Taxonomy" id="27342"/>
    <lineage>
        <taxon>Eukaryota</taxon>
        <taxon>Fungi</taxon>
        <taxon>Dikarya</taxon>
        <taxon>Basidiomycota</taxon>
        <taxon>Agaricomycotina</taxon>
        <taxon>Agaricomycetes</taxon>
        <taxon>Hymenochaetales</taxon>
        <taxon>Schizoporaceae</taxon>
        <taxon>Schizopora</taxon>
    </lineage>
</organism>
<dbReference type="InParanoid" id="A0A0H2R494"/>
<evidence type="ECO:0000313" key="3">
    <source>
        <dbReference type="Proteomes" id="UP000053477"/>
    </source>
</evidence>
<proteinExistence type="predicted"/>
<evidence type="ECO:0000313" key="2">
    <source>
        <dbReference type="EMBL" id="KLO04303.1"/>
    </source>
</evidence>
<feature type="region of interest" description="Disordered" evidence="1">
    <location>
        <begin position="79"/>
        <end position="123"/>
    </location>
</feature>
<name>A0A0H2R494_9AGAM</name>
<sequence>MDGSRKRAYPFEYDPVEGWKDGKYISASKTGTEFDRGKHSKQREDSYSKGPRLDENGNVIRKWKDRAVGKRGVRTRCRHRGESARATGTNKTPWRAFDPSHARARRFPGEKDNTRAKCGRRSPHSRRCLRVFDMSRGRGAVRVAFGNLEEAKKMDWRWKDGRG</sequence>
<reference evidence="2 3" key="1">
    <citation type="submission" date="2015-04" db="EMBL/GenBank/DDBJ databases">
        <title>Complete genome sequence of Schizopora paradoxa KUC8140, a cosmopolitan wood degrader in East Asia.</title>
        <authorList>
            <consortium name="DOE Joint Genome Institute"/>
            <person name="Min B."/>
            <person name="Park H."/>
            <person name="Jang Y."/>
            <person name="Kim J.-J."/>
            <person name="Kim K.H."/>
            <person name="Pangilinan J."/>
            <person name="Lipzen A."/>
            <person name="Riley R."/>
            <person name="Grigoriev I.V."/>
            <person name="Spatafora J.W."/>
            <person name="Choi I.-G."/>
        </authorList>
    </citation>
    <scope>NUCLEOTIDE SEQUENCE [LARGE SCALE GENOMIC DNA]</scope>
    <source>
        <strain evidence="2 3">KUC8140</strain>
    </source>
</reference>